<keyword evidence="2" id="KW-1185">Reference proteome</keyword>
<dbReference type="OrthoDB" id="3782588at2759"/>
<accession>A0A9P4UCC0</accession>
<dbReference type="EMBL" id="MU001501">
    <property type="protein sequence ID" value="KAF2444188.1"/>
    <property type="molecule type" value="Genomic_DNA"/>
</dbReference>
<dbReference type="Proteomes" id="UP000799764">
    <property type="component" value="Unassembled WGS sequence"/>
</dbReference>
<dbReference type="AlphaFoldDB" id="A0A9P4UCC0"/>
<gene>
    <name evidence="1" type="ORF">P171DRAFT_27300</name>
</gene>
<reference evidence="1" key="1">
    <citation type="journal article" date="2020" name="Stud. Mycol.">
        <title>101 Dothideomycetes genomes: a test case for predicting lifestyles and emergence of pathogens.</title>
        <authorList>
            <person name="Haridas S."/>
            <person name="Albert R."/>
            <person name="Binder M."/>
            <person name="Bloem J."/>
            <person name="Labutti K."/>
            <person name="Salamov A."/>
            <person name="Andreopoulos B."/>
            <person name="Baker S."/>
            <person name="Barry K."/>
            <person name="Bills G."/>
            <person name="Bluhm B."/>
            <person name="Cannon C."/>
            <person name="Castanera R."/>
            <person name="Culley D."/>
            <person name="Daum C."/>
            <person name="Ezra D."/>
            <person name="Gonzalez J."/>
            <person name="Henrissat B."/>
            <person name="Kuo A."/>
            <person name="Liang C."/>
            <person name="Lipzen A."/>
            <person name="Lutzoni F."/>
            <person name="Magnuson J."/>
            <person name="Mondo S."/>
            <person name="Nolan M."/>
            <person name="Ohm R."/>
            <person name="Pangilinan J."/>
            <person name="Park H.-J."/>
            <person name="Ramirez L."/>
            <person name="Alfaro M."/>
            <person name="Sun H."/>
            <person name="Tritt A."/>
            <person name="Yoshinaga Y."/>
            <person name="Zwiers L.-H."/>
            <person name="Turgeon B."/>
            <person name="Goodwin S."/>
            <person name="Spatafora J."/>
            <person name="Crous P."/>
            <person name="Grigoriev I."/>
        </authorList>
    </citation>
    <scope>NUCLEOTIDE SEQUENCE</scope>
    <source>
        <strain evidence="1">CBS 690.94</strain>
    </source>
</reference>
<evidence type="ECO:0008006" key="3">
    <source>
        <dbReference type="Google" id="ProtNLM"/>
    </source>
</evidence>
<name>A0A9P4UCC0_9PLEO</name>
<protein>
    <recommendedName>
        <fullName evidence="3">BTB domain-containing protein</fullName>
    </recommendedName>
</protein>
<organism evidence="1 2">
    <name type="scientific">Karstenula rhodostoma CBS 690.94</name>
    <dbReference type="NCBI Taxonomy" id="1392251"/>
    <lineage>
        <taxon>Eukaryota</taxon>
        <taxon>Fungi</taxon>
        <taxon>Dikarya</taxon>
        <taxon>Ascomycota</taxon>
        <taxon>Pezizomycotina</taxon>
        <taxon>Dothideomycetes</taxon>
        <taxon>Pleosporomycetidae</taxon>
        <taxon>Pleosporales</taxon>
        <taxon>Massarineae</taxon>
        <taxon>Didymosphaeriaceae</taxon>
        <taxon>Karstenula</taxon>
    </lineage>
</organism>
<evidence type="ECO:0000313" key="2">
    <source>
        <dbReference type="Proteomes" id="UP000799764"/>
    </source>
</evidence>
<proteinExistence type="predicted"/>
<evidence type="ECO:0000313" key="1">
    <source>
        <dbReference type="EMBL" id="KAF2444188.1"/>
    </source>
</evidence>
<comment type="caution">
    <text evidence="1">The sequence shown here is derived from an EMBL/GenBank/DDBJ whole genome shotgun (WGS) entry which is preliminary data.</text>
</comment>
<sequence>MPIRSSGPLKRHLRSGSKSLNSGEFKLNSFRMCLDLLKGIANACSVFSGMITILIKDKKQEEHPWPLHIERHRASSGFIARSLMANFFSGWDTTTLPKPIDLTNEDPSLIKHYVGWVNTRKIATSKRPRWVSQERRSEPDYKEEMTLDMEKLALCYGLGERLEDAKYRNALLCTVRYYVAKEGIFPSDRAVAIMYEHTSKDSPARKMMVDFWAHAGDLSWLESKSVRYSVCREFFEDLLPALLRARAKPESETWPWADNADAYLITDGETQTEETCVLEGGSMEM</sequence>